<keyword evidence="1" id="KW-0732">Signal</keyword>
<dbReference type="SUPFAM" id="SSF56925">
    <property type="entry name" value="OMPA-like"/>
    <property type="match status" value="1"/>
</dbReference>
<proteinExistence type="predicted"/>
<organism evidence="2 3">
    <name type="scientific">Corallococcus sicarius</name>
    <dbReference type="NCBI Taxonomy" id="2316726"/>
    <lineage>
        <taxon>Bacteria</taxon>
        <taxon>Pseudomonadati</taxon>
        <taxon>Myxococcota</taxon>
        <taxon>Myxococcia</taxon>
        <taxon>Myxococcales</taxon>
        <taxon>Cystobacterineae</taxon>
        <taxon>Myxococcaceae</taxon>
        <taxon>Corallococcus</taxon>
    </lineage>
</organism>
<dbReference type="EMBL" id="RAWG01000173">
    <property type="protein sequence ID" value="RKH39116.1"/>
    <property type="molecule type" value="Genomic_DNA"/>
</dbReference>
<evidence type="ECO:0000256" key="1">
    <source>
        <dbReference type="SAM" id="SignalP"/>
    </source>
</evidence>
<sequence length="207" mass="21615">MRRFSMTAGWVAAGVCIAGPAFAVDATQVGRRSGYNEATVEGGLDVRLGLGGFTGELGDETGVGPLFGINANAQPYPLIGVEAGYEGQRVPIDDGRVGDGEGVWRNNGTLLGKLGPVVNQKWRPFVGVGLGLSYLNPSDGAEGVYDNDWQTELPIAAGLDYRFGNLFAGARATYRLVGGEEIVTVPGTDEDAKGSLFNGNITVGGRF</sequence>
<evidence type="ECO:0000313" key="3">
    <source>
        <dbReference type="Proteomes" id="UP000273405"/>
    </source>
</evidence>
<dbReference type="Gene3D" id="2.40.160.20">
    <property type="match status" value="1"/>
</dbReference>
<evidence type="ECO:0000313" key="2">
    <source>
        <dbReference type="EMBL" id="RKH39116.1"/>
    </source>
</evidence>
<protein>
    <submittedName>
        <fullName evidence="2">Uncharacterized protein</fullName>
    </submittedName>
</protein>
<keyword evidence="3" id="KW-1185">Reference proteome</keyword>
<name>A0A3A8N4D2_9BACT</name>
<gene>
    <name evidence="2" type="ORF">D7X12_24430</name>
</gene>
<dbReference type="RefSeq" id="WP_120627682.1">
    <property type="nucleotide sequence ID" value="NZ_RAWG01000173.1"/>
</dbReference>
<feature type="chain" id="PRO_5017383491" evidence="1">
    <location>
        <begin position="24"/>
        <end position="207"/>
    </location>
</feature>
<dbReference type="AlphaFoldDB" id="A0A3A8N4D2"/>
<dbReference type="InterPro" id="IPR011250">
    <property type="entry name" value="OMP/PagP_B-barrel"/>
</dbReference>
<feature type="signal peptide" evidence="1">
    <location>
        <begin position="1"/>
        <end position="23"/>
    </location>
</feature>
<dbReference type="OrthoDB" id="5517457at2"/>
<dbReference type="Proteomes" id="UP000273405">
    <property type="component" value="Unassembled WGS sequence"/>
</dbReference>
<reference evidence="3" key="1">
    <citation type="submission" date="2018-09" db="EMBL/GenBank/DDBJ databases">
        <authorList>
            <person name="Livingstone P.G."/>
            <person name="Whitworth D.E."/>
        </authorList>
    </citation>
    <scope>NUCLEOTIDE SEQUENCE [LARGE SCALE GENOMIC DNA]</scope>
    <source>
        <strain evidence="3">CA040B</strain>
    </source>
</reference>
<comment type="caution">
    <text evidence="2">The sequence shown here is derived from an EMBL/GenBank/DDBJ whole genome shotgun (WGS) entry which is preliminary data.</text>
</comment>
<accession>A0A3A8N4D2</accession>